<comment type="similarity">
    <text evidence="2 9">Belongs to the HAT1 family.</text>
</comment>
<evidence type="ECO:0000256" key="4">
    <source>
        <dbReference type="ARBA" id="ARBA00021268"/>
    </source>
</evidence>
<comment type="caution">
    <text evidence="15">The sequence shown here is derived from an EMBL/GenBank/DDBJ whole genome shotgun (WGS) entry which is preliminary data.</text>
</comment>
<keyword evidence="6 9" id="KW-0539">Nucleus</keyword>
<evidence type="ECO:0000256" key="7">
    <source>
        <dbReference type="ARBA" id="ARBA00023315"/>
    </source>
</evidence>
<dbReference type="PIRSF" id="PIRSF038084">
    <property type="entry name" value="HAT-B_cat"/>
    <property type="match status" value="1"/>
</dbReference>
<evidence type="ECO:0000256" key="12">
    <source>
        <dbReference type="PIRSR" id="PIRSR038084-3"/>
    </source>
</evidence>
<keyword evidence="9" id="KW-0963">Cytoplasm</keyword>
<dbReference type="InterPro" id="IPR037113">
    <property type="entry name" value="Hat1_N_sf"/>
</dbReference>
<name>A0A423X9P8_9PEZI</name>
<dbReference type="STRING" id="356882.A0A423X9P8"/>
<evidence type="ECO:0000256" key="11">
    <source>
        <dbReference type="PIRSR" id="PIRSR038084-2"/>
    </source>
</evidence>
<dbReference type="GO" id="GO:0000781">
    <property type="term" value="C:chromosome, telomeric region"/>
    <property type="evidence" value="ECO:0007669"/>
    <property type="project" value="GOC"/>
</dbReference>
<dbReference type="Gene3D" id="3.40.630.30">
    <property type="match status" value="1"/>
</dbReference>
<feature type="domain" description="Histone acetyl transferase HAT1 N-terminal" evidence="14">
    <location>
        <begin position="8"/>
        <end position="166"/>
    </location>
</feature>
<evidence type="ECO:0000313" key="16">
    <source>
        <dbReference type="Proteomes" id="UP000283895"/>
    </source>
</evidence>
<keyword evidence="5 9" id="KW-0808">Transferase</keyword>
<dbReference type="Pfam" id="PF21184">
    <property type="entry name" value="HAT1_C_fung"/>
    <property type="match status" value="1"/>
</dbReference>
<dbReference type="InterPro" id="IPR019467">
    <property type="entry name" value="Hat1_N"/>
</dbReference>
<dbReference type="Gene3D" id="3.90.360.10">
    <property type="entry name" value="Histone acetyl transferase 1 (HAT1), N-terminal domain"/>
    <property type="match status" value="1"/>
</dbReference>
<accession>A0A423X9P8</accession>
<organism evidence="15 16">
    <name type="scientific">Cytospora schulzeri</name>
    <dbReference type="NCBI Taxonomy" id="448051"/>
    <lineage>
        <taxon>Eukaryota</taxon>
        <taxon>Fungi</taxon>
        <taxon>Dikarya</taxon>
        <taxon>Ascomycota</taxon>
        <taxon>Pezizomycotina</taxon>
        <taxon>Sordariomycetes</taxon>
        <taxon>Sordariomycetidae</taxon>
        <taxon>Diaporthales</taxon>
        <taxon>Cytosporaceae</taxon>
        <taxon>Cytospora</taxon>
    </lineage>
</organism>
<dbReference type="EMBL" id="LKEA01000001">
    <property type="protein sequence ID" value="ROW12692.1"/>
    <property type="molecule type" value="Genomic_DNA"/>
</dbReference>
<evidence type="ECO:0000256" key="9">
    <source>
        <dbReference type="PIRNR" id="PIRNR038084"/>
    </source>
</evidence>
<feature type="region of interest" description="Disordered" evidence="13">
    <location>
        <begin position="448"/>
        <end position="474"/>
    </location>
</feature>
<dbReference type="AlphaFoldDB" id="A0A423X9P8"/>
<dbReference type="GO" id="GO:0005737">
    <property type="term" value="C:cytoplasm"/>
    <property type="evidence" value="ECO:0007669"/>
    <property type="project" value="UniProtKB-SubCell"/>
</dbReference>
<feature type="region of interest" description="Interaction with histone H4 N-terminus" evidence="11">
    <location>
        <begin position="46"/>
        <end position="48"/>
    </location>
</feature>
<comment type="subcellular location">
    <subcellularLocation>
        <location evidence="9">Cytoplasm</location>
    </subcellularLocation>
    <subcellularLocation>
        <location evidence="1 9">Nucleus</location>
    </subcellularLocation>
</comment>
<evidence type="ECO:0000259" key="14">
    <source>
        <dbReference type="Pfam" id="PF10394"/>
    </source>
</evidence>
<feature type="binding site" evidence="11">
    <location>
        <begin position="253"/>
        <end position="255"/>
    </location>
    <ligand>
        <name>acetyl-CoA</name>
        <dbReference type="ChEBI" id="CHEBI:57288"/>
    </ligand>
</feature>
<dbReference type="GO" id="GO:0042393">
    <property type="term" value="F:histone binding"/>
    <property type="evidence" value="ECO:0007669"/>
    <property type="project" value="InterPro"/>
</dbReference>
<comment type="catalytic activity">
    <reaction evidence="8 9">
        <text>L-lysyl-[protein] + acetyl-CoA = N(6)-acetyl-L-lysyl-[protein] + CoA + H(+)</text>
        <dbReference type="Rhea" id="RHEA:45948"/>
        <dbReference type="Rhea" id="RHEA-COMP:9752"/>
        <dbReference type="Rhea" id="RHEA-COMP:10731"/>
        <dbReference type="ChEBI" id="CHEBI:15378"/>
        <dbReference type="ChEBI" id="CHEBI:29969"/>
        <dbReference type="ChEBI" id="CHEBI:57287"/>
        <dbReference type="ChEBI" id="CHEBI:57288"/>
        <dbReference type="ChEBI" id="CHEBI:61930"/>
        <dbReference type="EC" id="2.3.1.48"/>
    </reaction>
</comment>
<feature type="active site" description="Proton donor/acceptor" evidence="10">
    <location>
        <position position="288"/>
    </location>
</feature>
<dbReference type="PANTHER" id="PTHR12046">
    <property type="entry name" value="HISTONE ACETYLTRANSFERASE TYPE B CATALYTIC SUBUNIT"/>
    <property type="match status" value="1"/>
</dbReference>
<dbReference type="Gene3D" id="1.10.10.390">
    <property type="match status" value="1"/>
</dbReference>
<evidence type="ECO:0000256" key="13">
    <source>
        <dbReference type="SAM" id="MobiDB-lite"/>
    </source>
</evidence>
<reference evidence="15 16" key="1">
    <citation type="submission" date="2015-09" db="EMBL/GenBank/DDBJ databases">
        <title>Host preference determinants of Valsa canker pathogens revealed by comparative genomics.</title>
        <authorList>
            <person name="Yin Z."/>
            <person name="Huang L."/>
        </authorList>
    </citation>
    <scope>NUCLEOTIDE SEQUENCE [LARGE SCALE GENOMIC DNA]</scope>
    <source>
        <strain evidence="15 16">03-1</strain>
    </source>
</reference>
<evidence type="ECO:0000256" key="1">
    <source>
        <dbReference type="ARBA" id="ARBA00004123"/>
    </source>
</evidence>
<evidence type="ECO:0000313" key="15">
    <source>
        <dbReference type="EMBL" id="ROW12692.1"/>
    </source>
</evidence>
<comment type="subunit">
    <text evidence="9">Component of the HAT-B complex composed of at least HAT1 and HAT2. The HAT-B complex binds to histone H4 tail.</text>
</comment>
<feature type="binding site" evidence="11">
    <location>
        <position position="291"/>
    </location>
    <ligand>
        <name>acetyl-CoA</name>
        <dbReference type="ChEBI" id="CHEBI:57288"/>
    </ligand>
</feature>
<sequence length="474" mass="54600">MASEDDEWSVKANDVFTISLVAKTEDESPKAIASFQPKWTYPIFGDEEKIYGYQGLKINLRYNASNMRPHFSYTKSQTVPLDVAEQDPTEIKEDVEPFLPRVAFGKKAEFDAAVNGVPNDWKPPGSLIETSEGADGTYEIWMGRLDDPAVLQIVRRVQILVSLFIEGGSPIRTEPSEEFEADALDRWTVFFLYHKRPVANNPGQFSYVFAGYSTVYRLYILQPPTEPTTGNFELPTESIPFSDFPCRSRISQFIILPPYHKKGNGMRLYSRIYKTLLDDKKTFEITVEDPNEDFDVVRDMADMMFLREQPIFNELVQINTDVEIRRTGVLPQIVLDKKSLEELRLKYKIAPRQFNRLVEMHTFFKLPSSVRPTLGIEEASSVSKKKPTPKEEHEYKLWKLLSKSRIYAQNREVMSQLEPDERIQKLDETLASVELEYAFLLVRYDTRKAAQEQSSGKKRKADGDERAKGKKARV</sequence>
<evidence type="ECO:0000256" key="5">
    <source>
        <dbReference type="ARBA" id="ARBA00022679"/>
    </source>
</evidence>
<dbReference type="GO" id="GO:0031509">
    <property type="term" value="P:subtelomeric heterochromatin formation"/>
    <property type="evidence" value="ECO:0007669"/>
    <property type="project" value="InterPro"/>
</dbReference>
<gene>
    <name evidence="15" type="ORF">VMCG_00630</name>
</gene>
<comment type="function">
    <text evidence="9">Catalytic component of the histone acetylase B (HAT-B) complex. Has intrinsic substrate specificity that modifies lysine in recognition sequence GXGKXG. Involved in DNA double-strand break repair.</text>
</comment>
<keyword evidence="16" id="KW-1185">Reference proteome</keyword>
<keyword evidence="7 9" id="KW-0012">Acyltransferase</keyword>
<dbReference type="OrthoDB" id="10253098at2759"/>
<evidence type="ECO:0000256" key="3">
    <source>
        <dbReference type="ARBA" id="ARBA00013184"/>
    </source>
</evidence>
<dbReference type="EC" id="2.3.1.48" evidence="3 9"/>
<dbReference type="Pfam" id="PF10394">
    <property type="entry name" value="Hat1_N"/>
    <property type="match status" value="1"/>
</dbReference>
<evidence type="ECO:0000256" key="2">
    <source>
        <dbReference type="ARBA" id="ARBA00010543"/>
    </source>
</evidence>
<dbReference type="InterPro" id="IPR016181">
    <property type="entry name" value="Acyl_CoA_acyltransferase"/>
</dbReference>
<evidence type="ECO:0000256" key="10">
    <source>
        <dbReference type="PIRSR" id="PIRSR038084-1"/>
    </source>
</evidence>
<protein>
    <recommendedName>
        <fullName evidence="4 9">Histone acetyltransferase type B catalytic subunit</fullName>
        <ecNumber evidence="3 9">2.3.1.48</ecNumber>
    </recommendedName>
</protein>
<proteinExistence type="inferred from homology"/>
<dbReference type="Proteomes" id="UP000283895">
    <property type="component" value="Unassembled WGS sequence"/>
</dbReference>
<dbReference type="GO" id="GO:0005634">
    <property type="term" value="C:nucleus"/>
    <property type="evidence" value="ECO:0007669"/>
    <property type="project" value="UniProtKB-SubCell"/>
</dbReference>
<dbReference type="InterPro" id="IPR013523">
    <property type="entry name" value="Hist_AcTrfase_HAT1_C"/>
</dbReference>
<evidence type="ECO:0000256" key="8">
    <source>
        <dbReference type="ARBA" id="ARBA00048017"/>
    </source>
</evidence>
<dbReference type="InterPro" id="IPR017380">
    <property type="entry name" value="Hist_AcTrfase_B-typ_cat-su"/>
</dbReference>
<evidence type="ECO:0000256" key="6">
    <source>
        <dbReference type="ARBA" id="ARBA00023242"/>
    </source>
</evidence>
<dbReference type="SUPFAM" id="SSF55729">
    <property type="entry name" value="Acyl-CoA N-acyltransferases (Nat)"/>
    <property type="match status" value="1"/>
</dbReference>
<feature type="site" description="Interaction with histone H4 N-terminus" evidence="12">
    <location>
        <position position="187"/>
    </location>
</feature>
<dbReference type="GO" id="GO:0004402">
    <property type="term" value="F:histone acetyltransferase activity"/>
    <property type="evidence" value="ECO:0007669"/>
    <property type="project" value="UniProtKB-UniRule"/>
</dbReference>